<reference evidence="1 2" key="1">
    <citation type="submission" date="2014-07" db="EMBL/GenBank/DDBJ databases">
        <title>Epilithonimonas lactis LMG 22401 Genome.</title>
        <authorList>
            <person name="Pipes S.E."/>
            <person name="Stropko S.J."/>
        </authorList>
    </citation>
    <scope>NUCLEOTIDE SEQUENCE [LARGE SCALE GENOMIC DNA]</scope>
    <source>
        <strain evidence="1 2">LMG 24401</strain>
    </source>
</reference>
<evidence type="ECO:0008006" key="3">
    <source>
        <dbReference type="Google" id="ProtNLM"/>
    </source>
</evidence>
<evidence type="ECO:0000313" key="1">
    <source>
        <dbReference type="EMBL" id="KFC22097.1"/>
    </source>
</evidence>
<keyword evidence="2" id="KW-1185">Reference proteome</keyword>
<sequence length="205" mass="23588">MKKVLSITLFCLSIFSFSQKKETYIKANALFLPVGMINVGVEHGFTEHITGQADIFVSPWKSFGGHRAEFGIGTVEGRYYFDQAFKHFYVGASIGFGVFNVQKWNYWKNDLYVTKEGEVLPYRKNQLYQKGFSYMIGATAGYQFQLGERWNMDIFLGIGNQQGFYKGYVEGLPETQENRYDRVENWDKSGEIIPFKGGVMISYKL</sequence>
<gene>
    <name evidence="1" type="ORF">IO89_09045</name>
</gene>
<dbReference type="Proteomes" id="UP000028623">
    <property type="component" value="Unassembled WGS sequence"/>
</dbReference>
<dbReference type="STRING" id="421072.SAMN04488097_2425"/>
<dbReference type="EMBL" id="JPLY01000003">
    <property type="protein sequence ID" value="KFC22097.1"/>
    <property type="molecule type" value="Genomic_DNA"/>
</dbReference>
<comment type="caution">
    <text evidence="1">The sequence shown here is derived from an EMBL/GenBank/DDBJ whole genome shotgun (WGS) entry which is preliminary data.</text>
</comment>
<organism evidence="1 2">
    <name type="scientific">Epilithonimonas lactis</name>
    <dbReference type="NCBI Taxonomy" id="421072"/>
    <lineage>
        <taxon>Bacteria</taxon>
        <taxon>Pseudomonadati</taxon>
        <taxon>Bacteroidota</taxon>
        <taxon>Flavobacteriia</taxon>
        <taxon>Flavobacteriales</taxon>
        <taxon>Weeksellaceae</taxon>
        <taxon>Chryseobacterium group</taxon>
        <taxon>Epilithonimonas</taxon>
    </lineage>
</organism>
<dbReference type="RefSeq" id="WP_034975497.1">
    <property type="nucleotide sequence ID" value="NZ_FOFI01000003.1"/>
</dbReference>
<proteinExistence type="predicted"/>
<dbReference type="InterPro" id="IPR021958">
    <property type="entry name" value="DUF3575"/>
</dbReference>
<dbReference type="OrthoDB" id="1001751at2"/>
<protein>
    <recommendedName>
        <fullName evidence="3">DUF3575 domain-containing protein</fullName>
    </recommendedName>
</protein>
<dbReference type="AlphaFoldDB" id="A0A085BI02"/>
<name>A0A085BI02_9FLAO</name>
<evidence type="ECO:0000313" key="2">
    <source>
        <dbReference type="Proteomes" id="UP000028623"/>
    </source>
</evidence>
<dbReference type="eggNOG" id="ENOG503262N">
    <property type="taxonomic scope" value="Bacteria"/>
</dbReference>
<accession>A0A085BI02</accession>
<dbReference type="Pfam" id="PF12099">
    <property type="entry name" value="DUF3575"/>
    <property type="match status" value="1"/>
</dbReference>